<dbReference type="OrthoDB" id="9803035at2"/>
<keyword evidence="6 7" id="KW-0012">Acyltransferase</keyword>
<evidence type="ECO:0000259" key="9">
    <source>
        <dbReference type="SMART" id="SM00563"/>
    </source>
</evidence>
<dbReference type="Pfam" id="PF01553">
    <property type="entry name" value="Acyltransferase"/>
    <property type="match status" value="1"/>
</dbReference>
<keyword evidence="7" id="KW-1208">Phospholipid metabolism</keyword>
<dbReference type="GO" id="GO:0016020">
    <property type="term" value="C:membrane"/>
    <property type="evidence" value="ECO:0007669"/>
    <property type="project" value="InterPro"/>
</dbReference>
<dbReference type="PANTHER" id="PTHR10434:SF64">
    <property type="entry name" value="1-ACYL-SN-GLYCEROL-3-PHOSPHATE ACYLTRANSFERASE-RELATED"/>
    <property type="match status" value="1"/>
</dbReference>
<keyword evidence="7" id="KW-0594">Phospholipid biosynthesis</keyword>
<accession>N2ADG9</accession>
<comment type="caution">
    <text evidence="10">The sequence shown here is derived from an EMBL/GenBank/DDBJ whole genome shotgun (WGS) entry which is preliminary data.</text>
</comment>
<evidence type="ECO:0000256" key="8">
    <source>
        <dbReference type="SAM" id="Phobius"/>
    </source>
</evidence>
<dbReference type="EC" id="2.3.1.51" evidence="7"/>
<dbReference type="GO" id="GO:0006654">
    <property type="term" value="P:phosphatidic acid biosynthetic process"/>
    <property type="evidence" value="ECO:0007669"/>
    <property type="project" value="TreeGrafter"/>
</dbReference>
<reference evidence="10 11" key="1">
    <citation type="journal article" date="2014" name="Genome Announc.">
        <title>Draft genome sequences of the altered schaedler flora, a defined bacterial community from gnotobiotic mice.</title>
        <authorList>
            <person name="Wannemuehler M.J."/>
            <person name="Overstreet A.M."/>
            <person name="Ward D.V."/>
            <person name="Phillips G.J."/>
        </authorList>
    </citation>
    <scope>NUCLEOTIDE SEQUENCE [LARGE SCALE GENOMIC DNA]</scope>
    <source>
        <strain evidence="10 11">ASF492</strain>
    </source>
</reference>
<proteinExistence type="inferred from homology"/>
<evidence type="ECO:0000256" key="1">
    <source>
        <dbReference type="ARBA" id="ARBA00005189"/>
    </source>
</evidence>
<protein>
    <recommendedName>
        <fullName evidence="7">1-acyl-sn-glycerol-3-phosphate acyltransferase</fullName>
        <ecNumber evidence="7">2.3.1.51</ecNumber>
    </recommendedName>
</protein>
<gene>
    <name evidence="10" type="ORF">C823_03183</name>
</gene>
<evidence type="ECO:0000256" key="5">
    <source>
        <dbReference type="ARBA" id="ARBA00023098"/>
    </source>
</evidence>
<feature type="domain" description="Phospholipid/glycerol acyltransferase" evidence="9">
    <location>
        <begin position="73"/>
        <end position="190"/>
    </location>
</feature>
<dbReference type="EMBL" id="AQFT01000096">
    <property type="protein sequence ID" value="EMZ24498.1"/>
    <property type="molecule type" value="Genomic_DNA"/>
</dbReference>
<comment type="similarity">
    <text evidence="2 7">Belongs to the 1-acyl-sn-glycerol-3-phosphate acyltransferase family.</text>
</comment>
<dbReference type="InterPro" id="IPR002123">
    <property type="entry name" value="Plipid/glycerol_acylTrfase"/>
</dbReference>
<evidence type="ECO:0000256" key="6">
    <source>
        <dbReference type="ARBA" id="ARBA00023315"/>
    </source>
</evidence>
<dbReference type="STRING" id="1235802.C823_03183"/>
<feature type="transmembrane region" description="Helical" evidence="8">
    <location>
        <begin position="6"/>
        <end position="28"/>
    </location>
</feature>
<dbReference type="SUPFAM" id="SSF69593">
    <property type="entry name" value="Glycerol-3-phosphate (1)-acyltransferase"/>
    <property type="match status" value="1"/>
</dbReference>
<dbReference type="GO" id="GO:0003841">
    <property type="term" value="F:1-acylglycerol-3-phosphate O-acyltransferase activity"/>
    <property type="evidence" value="ECO:0007669"/>
    <property type="project" value="UniProtKB-UniRule"/>
</dbReference>
<comment type="catalytic activity">
    <reaction evidence="7">
        <text>a 1-acyl-sn-glycero-3-phosphate + an acyl-CoA = a 1,2-diacyl-sn-glycero-3-phosphate + CoA</text>
        <dbReference type="Rhea" id="RHEA:19709"/>
        <dbReference type="ChEBI" id="CHEBI:57287"/>
        <dbReference type="ChEBI" id="CHEBI:57970"/>
        <dbReference type="ChEBI" id="CHEBI:58342"/>
        <dbReference type="ChEBI" id="CHEBI:58608"/>
        <dbReference type="EC" id="2.3.1.51"/>
    </reaction>
</comment>
<keyword evidence="8" id="KW-0812">Transmembrane</keyword>
<dbReference type="NCBIfam" id="TIGR00530">
    <property type="entry name" value="AGP_acyltrn"/>
    <property type="match status" value="1"/>
</dbReference>
<dbReference type="eggNOG" id="COG0204">
    <property type="taxonomic scope" value="Bacteria"/>
</dbReference>
<comment type="pathway">
    <text evidence="1">Lipid metabolism.</text>
</comment>
<dbReference type="HOGENOM" id="CLU_027938_6_1_9"/>
<evidence type="ECO:0000313" key="10">
    <source>
        <dbReference type="EMBL" id="EMZ24498.1"/>
    </source>
</evidence>
<sequence length="250" mass="28967">MIRTILILFFLILFFFIGILIWGITWMIGRFNPYKRDIICLRCVQFAFKVVLLISGVKVEVYGEEHVPKDDAVLYIGNHRSLFDTVITYSRCPGLTGYVAKDSMRKVPFLRIWMKRLHCLFLNRTDIKEGMKMILTGIEQIRSGISMCIFPEGTRSLSESETEMLPFKEGSFKMAEKTGCAIIPMAMIHTADIFEKHVPFIKKTRVILTYGEPIYVKQLDKDQRKHLGNYVQGIIRGMLEEELKMHEPCA</sequence>
<keyword evidence="11" id="KW-1185">Reference proteome</keyword>
<organism evidence="10 11">
    <name type="scientific">Eubacterium plexicaudatum ASF492</name>
    <dbReference type="NCBI Taxonomy" id="1235802"/>
    <lineage>
        <taxon>Bacteria</taxon>
        <taxon>Bacillati</taxon>
        <taxon>Bacillota</taxon>
        <taxon>Clostridia</taxon>
        <taxon>Eubacteriales</taxon>
        <taxon>Eubacteriaceae</taxon>
        <taxon>Eubacterium</taxon>
    </lineage>
</organism>
<keyword evidence="8" id="KW-0472">Membrane</keyword>
<evidence type="ECO:0000256" key="3">
    <source>
        <dbReference type="ARBA" id="ARBA00022516"/>
    </source>
</evidence>
<evidence type="ECO:0000256" key="7">
    <source>
        <dbReference type="RuleBase" id="RU361267"/>
    </source>
</evidence>
<keyword evidence="3 7" id="KW-0444">Lipid biosynthesis</keyword>
<keyword evidence="4 7" id="KW-0808">Transferase</keyword>
<dbReference type="PANTHER" id="PTHR10434">
    <property type="entry name" value="1-ACYL-SN-GLYCEROL-3-PHOSPHATE ACYLTRANSFERASE"/>
    <property type="match status" value="1"/>
</dbReference>
<dbReference type="AlphaFoldDB" id="N2ADG9"/>
<evidence type="ECO:0000313" key="11">
    <source>
        <dbReference type="Proteomes" id="UP000012589"/>
    </source>
</evidence>
<keyword evidence="8" id="KW-1133">Transmembrane helix</keyword>
<evidence type="ECO:0000256" key="2">
    <source>
        <dbReference type="ARBA" id="ARBA00008655"/>
    </source>
</evidence>
<dbReference type="PATRIC" id="fig|1235802.3.peg.3366"/>
<comment type="domain">
    <text evidence="7">The HXXXXD motif is essential for acyltransferase activity and may constitute the binding site for the phosphate moiety of the glycerol-3-phosphate.</text>
</comment>
<evidence type="ECO:0000256" key="4">
    <source>
        <dbReference type="ARBA" id="ARBA00022679"/>
    </source>
</evidence>
<dbReference type="SMART" id="SM00563">
    <property type="entry name" value="PlsC"/>
    <property type="match status" value="1"/>
</dbReference>
<dbReference type="Proteomes" id="UP000012589">
    <property type="component" value="Unassembled WGS sequence"/>
</dbReference>
<dbReference type="CDD" id="cd07989">
    <property type="entry name" value="LPLAT_AGPAT-like"/>
    <property type="match status" value="1"/>
</dbReference>
<name>N2ADG9_9FIRM</name>
<keyword evidence="5 7" id="KW-0443">Lipid metabolism</keyword>
<dbReference type="InterPro" id="IPR004552">
    <property type="entry name" value="AGP_acyltrans"/>
</dbReference>